<feature type="domain" description="N-acetyltransferase" evidence="2">
    <location>
        <begin position="5"/>
        <end position="170"/>
    </location>
</feature>
<dbReference type="SUPFAM" id="SSF55729">
    <property type="entry name" value="Acyl-CoA N-acyltransferases (Nat)"/>
    <property type="match status" value="1"/>
</dbReference>
<keyword evidence="4" id="KW-1185">Reference proteome</keyword>
<dbReference type="PROSITE" id="PS51186">
    <property type="entry name" value="GNAT"/>
    <property type="match status" value="1"/>
</dbReference>
<reference evidence="4" key="1">
    <citation type="submission" date="2016-10" db="EMBL/GenBank/DDBJ databases">
        <authorList>
            <person name="Varghese N."/>
            <person name="Submissions S."/>
        </authorList>
    </citation>
    <scope>NUCLEOTIDE SEQUENCE [LARGE SCALE GENOMIC DNA]</scope>
    <source>
        <strain evidence="4">CGMCC 4.3530</strain>
    </source>
</reference>
<dbReference type="InterPro" id="IPR016181">
    <property type="entry name" value="Acyl_CoA_acyltransferase"/>
</dbReference>
<dbReference type="PANTHER" id="PTHR13947:SF37">
    <property type="entry name" value="LD18367P"/>
    <property type="match status" value="1"/>
</dbReference>
<dbReference type="Pfam" id="PF00583">
    <property type="entry name" value="Acetyltransf_1"/>
    <property type="match status" value="1"/>
</dbReference>
<evidence type="ECO:0000313" key="3">
    <source>
        <dbReference type="EMBL" id="SDX93527.1"/>
    </source>
</evidence>
<evidence type="ECO:0000259" key="2">
    <source>
        <dbReference type="PROSITE" id="PS51186"/>
    </source>
</evidence>
<keyword evidence="1 3" id="KW-0808">Transferase</keyword>
<dbReference type="InterPro" id="IPR050769">
    <property type="entry name" value="NAT_camello-type"/>
</dbReference>
<dbReference type="InterPro" id="IPR000182">
    <property type="entry name" value="GNAT_dom"/>
</dbReference>
<name>A0A1H3FRV1_9PSEU</name>
<organism evidence="3 4">
    <name type="scientific">Saccharopolyspora shandongensis</name>
    <dbReference type="NCBI Taxonomy" id="418495"/>
    <lineage>
        <taxon>Bacteria</taxon>
        <taxon>Bacillati</taxon>
        <taxon>Actinomycetota</taxon>
        <taxon>Actinomycetes</taxon>
        <taxon>Pseudonocardiales</taxon>
        <taxon>Pseudonocardiaceae</taxon>
        <taxon>Saccharopolyspora</taxon>
    </lineage>
</organism>
<gene>
    <name evidence="3" type="ORF">SAMN05216215_1017133</name>
</gene>
<sequence length="170" mass="18759">MSPKISIRIGPRPGDLGTVLAMHGELYAREHDFDERFEAHVAHGLATFAAALGEARDEPGAEPGWLWVAECGSDVVGTVALTDEGDGVAQLRWFLVDPAARGAGVGRKLLHAVLDHARGRGFERVKLWTVDSLESAARLYREAGFRCTERNPVRQWGQRLDELRYDLELG</sequence>
<dbReference type="Gene3D" id="3.40.630.30">
    <property type="match status" value="1"/>
</dbReference>
<proteinExistence type="predicted"/>
<dbReference type="CDD" id="cd04301">
    <property type="entry name" value="NAT_SF"/>
    <property type="match status" value="1"/>
</dbReference>
<dbReference type="OrthoDB" id="273614at2"/>
<evidence type="ECO:0000313" key="4">
    <source>
        <dbReference type="Proteomes" id="UP000199529"/>
    </source>
</evidence>
<evidence type="ECO:0000256" key="1">
    <source>
        <dbReference type="ARBA" id="ARBA00022679"/>
    </source>
</evidence>
<dbReference type="Proteomes" id="UP000199529">
    <property type="component" value="Unassembled WGS sequence"/>
</dbReference>
<protein>
    <submittedName>
        <fullName evidence="3">Acetyltransferase (GNAT) domain-containing protein</fullName>
    </submittedName>
</protein>
<accession>A0A1H3FRV1</accession>
<dbReference type="STRING" id="418495.SAMN05216215_1017133"/>
<dbReference type="PANTHER" id="PTHR13947">
    <property type="entry name" value="GNAT FAMILY N-ACETYLTRANSFERASE"/>
    <property type="match status" value="1"/>
</dbReference>
<dbReference type="RefSeq" id="WP_093267366.1">
    <property type="nucleotide sequence ID" value="NZ_FNOK01000017.1"/>
</dbReference>
<dbReference type="GO" id="GO:0008080">
    <property type="term" value="F:N-acetyltransferase activity"/>
    <property type="evidence" value="ECO:0007669"/>
    <property type="project" value="InterPro"/>
</dbReference>
<dbReference type="EMBL" id="FNOK01000017">
    <property type="protein sequence ID" value="SDX93527.1"/>
    <property type="molecule type" value="Genomic_DNA"/>
</dbReference>
<dbReference type="AlphaFoldDB" id="A0A1H3FRV1"/>